<evidence type="ECO:0000256" key="4">
    <source>
        <dbReference type="ARBA" id="ARBA00022777"/>
    </source>
</evidence>
<keyword evidence="11" id="KW-1185">Reference proteome</keyword>
<comment type="similarity">
    <text evidence="1 8">Belongs to the cytidylate kinase family. Type 1 subfamily.</text>
</comment>
<keyword evidence="3 8" id="KW-0547">Nucleotide-binding</keyword>
<comment type="catalytic activity">
    <reaction evidence="7 8">
        <text>CMP + ATP = CDP + ADP</text>
        <dbReference type="Rhea" id="RHEA:11600"/>
        <dbReference type="ChEBI" id="CHEBI:30616"/>
        <dbReference type="ChEBI" id="CHEBI:58069"/>
        <dbReference type="ChEBI" id="CHEBI:60377"/>
        <dbReference type="ChEBI" id="CHEBI:456216"/>
        <dbReference type="EC" id="2.7.4.25"/>
    </reaction>
</comment>
<evidence type="ECO:0000313" key="11">
    <source>
        <dbReference type="Proteomes" id="UP000460549"/>
    </source>
</evidence>
<evidence type="ECO:0000259" key="9">
    <source>
        <dbReference type="Pfam" id="PF02224"/>
    </source>
</evidence>
<evidence type="ECO:0000256" key="2">
    <source>
        <dbReference type="ARBA" id="ARBA00022679"/>
    </source>
</evidence>
<dbReference type="GO" id="GO:0036431">
    <property type="term" value="F:dCMP kinase activity"/>
    <property type="evidence" value="ECO:0007669"/>
    <property type="project" value="InterPro"/>
</dbReference>
<dbReference type="GO" id="GO:0015949">
    <property type="term" value="P:nucleobase-containing small molecule interconversion"/>
    <property type="evidence" value="ECO:0007669"/>
    <property type="project" value="TreeGrafter"/>
</dbReference>
<reference evidence="10 11" key="1">
    <citation type="submission" date="2019-08" db="EMBL/GenBank/DDBJ databases">
        <title>In-depth cultivation of the pig gut microbiome towards novel bacterial diversity and tailored functional studies.</title>
        <authorList>
            <person name="Wylensek D."/>
            <person name="Hitch T.C.A."/>
            <person name="Clavel T."/>
        </authorList>
    </citation>
    <scope>NUCLEOTIDE SEQUENCE [LARGE SCALE GENOMIC DNA]</scope>
    <source>
        <strain evidence="10 11">NM-380-WT-3C1</strain>
    </source>
</reference>
<comment type="subcellular location">
    <subcellularLocation>
        <location evidence="8">Cytoplasm</location>
    </subcellularLocation>
</comment>
<dbReference type="NCBIfam" id="TIGR00017">
    <property type="entry name" value="cmk"/>
    <property type="match status" value="1"/>
</dbReference>
<comment type="caution">
    <text evidence="10">The sequence shown here is derived from an EMBL/GenBank/DDBJ whole genome shotgun (WGS) entry which is preliminary data.</text>
</comment>
<evidence type="ECO:0000256" key="6">
    <source>
        <dbReference type="ARBA" id="ARBA00047615"/>
    </source>
</evidence>
<comment type="catalytic activity">
    <reaction evidence="6 8">
        <text>dCMP + ATP = dCDP + ADP</text>
        <dbReference type="Rhea" id="RHEA:25094"/>
        <dbReference type="ChEBI" id="CHEBI:30616"/>
        <dbReference type="ChEBI" id="CHEBI:57566"/>
        <dbReference type="ChEBI" id="CHEBI:58593"/>
        <dbReference type="ChEBI" id="CHEBI:456216"/>
        <dbReference type="EC" id="2.7.4.25"/>
    </reaction>
</comment>
<dbReference type="Gene3D" id="3.40.50.300">
    <property type="entry name" value="P-loop containing nucleotide triphosphate hydrolases"/>
    <property type="match status" value="1"/>
</dbReference>
<dbReference type="InterPro" id="IPR011994">
    <property type="entry name" value="Cytidylate_kinase_dom"/>
</dbReference>
<protein>
    <recommendedName>
        <fullName evidence="8">Cytidylate kinase</fullName>
        <shortName evidence="8">CK</shortName>
        <ecNumber evidence="8">2.7.4.25</ecNumber>
    </recommendedName>
    <alternativeName>
        <fullName evidence="8">Cytidine monophosphate kinase</fullName>
        <shortName evidence="8">CMP kinase</shortName>
    </alternativeName>
</protein>
<keyword evidence="2 8" id="KW-0808">Transferase</keyword>
<evidence type="ECO:0000256" key="5">
    <source>
        <dbReference type="ARBA" id="ARBA00022840"/>
    </source>
</evidence>
<dbReference type="InterPro" id="IPR027417">
    <property type="entry name" value="P-loop_NTPase"/>
</dbReference>
<keyword evidence="8" id="KW-0963">Cytoplasm</keyword>
<dbReference type="GO" id="GO:0006220">
    <property type="term" value="P:pyrimidine nucleotide metabolic process"/>
    <property type="evidence" value="ECO:0007669"/>
    <property type="project" value="UniProtKB-UniRule"/>
</dbReference>
<organism evidence="10 11">
    <name type="scientific">Bullifex porci</name>
    <dbReference type="NCBI Taxonomy" id="2606638"/>
    <lineage>
        <taxon>Bacteria</taxon>
        <taxon>Pseudomonadati</taxon>
        <taxon>Spirochaetota</taxon>
        <taxon>Spirochaetia</taxon>
        <taxon>Spirochaetales</taxon>
        <taxon>Spirochaetaceae</taxon>
        <taxon>Bullifex</taxon>
    </lineage>
</organism>
<gene>
    <name evidence="8" type="primary">cmk</name>
    <name evidence="10" type="ORF">FYJ80_08355</name>
</gene>
<dbReference type="SUPFAM" id="SSF52540">
    <property type="entry name" value="P-loop containing nucleoside triphosphate hydrolases"/>
    <property type="match status" value="1"/>
</dbReference>
<sequence length="213" mass="23794">MIVAIDGPAGCGKSTIAKLLAKRLGFYFLNTGSFYRAVTYAHLQKGLDPKDKESVLESAKQINISVNNGNICIDGKDVEDKLHGPDVDLNASYVSSDPRVREIITSRVREVAANMDIVTEGRDTTTVIFPNAEYKFYFDASPEIRAERRIKQHPEGQTYEEVLRDIILRDENDKNKEVGALKISKDAIYIDTSYLTIDQVCEKVVSVMGKDLT</sequence>
<dbReference type="EC" id="2.7.4.25" evidence="8"/>
<feature type="domain" description="Cytidylate kinase" evidence="9">
    <location>
        <begin position="3"/>
        <end position="207"/>
    </location>
</feature>
<evidence type="ECO:0000256" key="3">
    <source>
        <dbReference type="ARBA" id="ARBA00022741"/>
    </source>
</evidence>
<accession>A0A7X2TQS2</accession>
<dbReference type="GO" id="GO:0005524">
    <property type="term" value="F:ATP binding"/>
    <property type="evidence" value="ECO:0007669"/>
    <property type="project" value="UniProtKB-UniRule"/>
</dbReference>
<dbReference type="PANTHER" id="PTHR21299:SF2">
    <property type="entry name" value="CYTIDYLATE KINASE"/>
    <property type="match status" value="1"/>
</dbReference>
<feature type="binding site" evidence="8">
    <location>
        <begin position="7"/>
        <end position="15"/>
    </location>
    <ligand>
        <name>ATP</name>
        <dbReference type="ChEBI" id="CHEBI:30616"/>
    </ligand>
</feature>
<dbReference type="Proteomes" id="UP000460549">
    <property type="component" value="Unassembled WGS sequence"/>
</dbReference>
<dbReference type="AlphaFoldDB" id="A0A7X2TQS2"/>
<dbReference type="CDD" id="cd02020">
    <property type="entry name" value="CMPK"/>
    <property type="match status" value="1"/>
</dbReference>
<dbReference type="PANTHER" id="PTHR21299">
    <property type="entry name" value="CYTIDYLATE KINASE/PANTOATE-BETA-ALANINE LIGASE"/>
    <property type="match status" value="1"/>
</dbReference>
<proteinExistence type="inferred from homology"/>
<evidence type="ECO:0000256" key="7">
    <source>
        <dbReference type="ARBA" id="ARBA00048478"/>
    </source>
</evidence>
<evidence type="ECO:0000256" key="1">
    <source>
        <dbReference type="ARBA" id="ARBA00009427"/>
    </source>
</evidence>
<dbReference type="GO" id="GO:0005829">
    <property type="term" value="C:cytosol"/>
    <property type="evidence" value="ECO:0007669"/>
    <property type="project" value="TreeGrafter"/>
</dbReference>
<keyword evidence="4 8" id="KW-0418">Kinase</keyword>
<name>A0A7X2TQS2_9SPIO</name>
<dbReference type="RefSeq" id="WP_154425926.1">
    <property type="nucleotide sequence ID" value="NZ_JAQYGB010000018.1"/>
</dbReference>
<dbReference type="Pfam" id="PF02224">
    <property type="entry name" value="Cytidylate_kin"/>
    <property type="match status" value="1"/>
</dbReference>
<dbReference type="HAMAP" id="MF_00238">
    <property type="entry name" value="Cytidyl_kinase_type1"/>
    <property type="match status" value="1"/>
</dbReference>
<evidence type="ECO:0000313" key="10">
    <source>
        <dbReference type="EMBL" id="MSU06786.1"/>
    </source>
</evidence>
<dbReference type="EMBL" id="VUNN01000017">
    <property type="protein sequence ID" value="MSU06786.1"/>
    <property type="molecule type" value="Genomic_DNA"/>
</dbReference>
<dbReference type="InterPro" id="IPR003136">
    <property type="entry name" value="Cytidylate_kin"/>
</dbReference>
<keyword evidence="5 8" id="KW-0067">ATP-binding</keyword>
<evidence type="ECO:0000256" key="8">
    <source>
        <dbReference type="HAMAP-Rule" id="MF_00238"/>
    </source>
</evidence>